<dbReference type="OrthoDB" id="3596775at2759"/>
<accession>A0A2J6Q646</accession>
<evidence type="ECO:0000256" key="1">
    <source>
        <dbReference type="SAM" id="MobiDB-lite"/>
    </source>
</evidence>
<name>A0A2J6Q646_9HELO</name>
<dbReference type="AlphaFoldDB" id="A0A2J6Q646"/>
<proteinExistence type="predicted"/>
<dbReference type="EMBL" id="KZ613480">
    <property type="protein sequence ID" value="PMD21750.1"/>
    <property type="molecule type" value="Genomic_DNA"/>
</dbReference>
<gene>
    <name evidence="2" type="ORF">NA56DRAFT_122541</name>
</gene>
<dbReference type="Proteomes" id="UP000235672">
    <property type="component" value="Unassembled WGS sequence"/>
</dbReference>
<feature type="region of interest" description="Disordered" evidence="1">
    <location>
        <begin position="1"/>
        <end position="24"/>
    </location>
</feature>
<keyword evidence="3" id="KW-1185">Reference proteome</keyword>
<organism evidence="2 3">
    <name type="scientific">Hyaloscypha hepaticicola</name>
    <dbReference type="NCBI Taxonomy" id="2082293"/>
    <lineage>
        <taxon>Eukaryota</taxon>
        <taxon>Fungi</taxon>
        <taxon>Dikarya</taxon>
        <taxon>Ascomycota</taxon>
        <taxon>Pezizomycotina</taxon>
        <taxon>Leotiomycetes</taxon>
        <taxon>Helotiales</taxon>
        <taxon>Hyaloscyphaceae</taxon>
        <taxon>Hyaloscypha</taxon>
    </lineage>
</organism>
<evidence type="ECO:0000313" key="2">
    <source>
        <dbReference type="EMBL" id="PMD21750.1"/>
    </source>
</evidence>
<sequence length="291" mass="33217">MSFIQSQQAYTQQPQQQLQSPTSETTDYQTLITLPQKERAAFLQRALIQPTPIYIHPNGTFTKLSAHIALSLLTTPHSPNDTLSHEAAFTFYTHNTFALSINLLPHFTTWTINHTFKPSHFVTHLVILYGPPTKPGGSNQELRCLMQLSNLRNLRLIFQDYEFKPLGPHLWLRPSLSVISSLSSLPYLTLKLQRAICLHRLEAQPEDIDTEDSNLVDVTDYLKEPKKEGERVVGEMYRVVREYRGPRASFEGILCEMGWSEQMAGVVVRELSPRVAVKGWMEEERRRGGGD</sequence>
<reference evidence="2 3" key="1">
    <citation type="submission" date="2016-05" db="EMBL/GenBank/DDBJ databases">
        <title>A degradative enzymes factory behind the ericoid mycorrhizal symbiosis.</title>
        <authorList>
            <consortium name="DOE Joint Genome Institute"/>
            <person name="Martino E."/>
            <person name="Morin E."/>
            <person name="Grelet G."/>
            <person name="Kuo A."/>
            <person name="Kohler A."/>
            <person name="Daghino S."/>
            <person name="Barry K."/>
            <person name="Choi C."/>
            <person name="Cichocki N."/>
            <person name="Clum A."/>
            <person name="Copeland A."/>
            <person name="Hainaut M."/>
            <person name="Haridas S."/>
            <person name="Labutti K."/>
            <person name="Lindquist E."/>
            <person name="Lipzen A."/>
            <person name="Khouja H.-R."/>
            <person name="Murat C."/>
            <person name="Ohm R."/>
            <person name="Olson A."/>
            <person name="Spatafora J."/>
            <person name="Veneault-Fourrey C."/>
            <person name="Henrissat B."/>
            <person name="Grigoriev I."/>
            <person name="Martin F."/>
            <person name="Perotto S."/>
        </authorList>
    </citation>
    <scope>NUCLEOTIDE SEQUENCE [LARGE SCALE GENOMIC DNA]</scope>
    <source>
        <strain evidence="2 3">UAMH 7357</strain>
    </source>
</reference>
<evidence type="ECO:0000313" key="3">
    <source>
        <dbReference type="Proteomes" id="UP000235672"/>
    </source>
</evidence>
<protein>
    <submittedName>
        <fullName evidence="2">Uncharacterized protein</fullName>
    </submittedName>
</protein>